<dbReference type="InterPro" id="IPR035093">
    <property type="entry name" value="RelE/ParE_toxin_dom_sf"/>
</dbReference>
<reference evidence="3 4" key="1">
    <citation type="submission" date="2023-07" db="EMBL/GenBank/DDBJ databases">
        <title>Genomic Encyclopedia of Type Strains, Phase IV (KMG-IV): sequencing the most valuable type-strain genomes for metagenomic binning, comparative biology and taxonomic classification.</title>
        <authorList>
            <person name="Goeker M."/>
        </authorList>
    </citation>
    <scope>NUCLEOTIDE SEQUENCE [LARGE SCALE GENOMIC DNA]</scope>
    <source>
        <strain evidence="3 4">DSM 18695</strain>
    </source>
</reference>
<dbReference type="RefSeq" id="WP_307348295.1">
    <property type="nucleotide sequence ID" value="NZ_JAUSVS010000002.1"/>
</dbReference>
<accession>A0ABU0IPQ6</accession>
<dbReference type="PANTHER" id="PTHR33755">
    <property type="entry name" value="TOXIN PARE1-RELATED"/>
    <property type="match status" value="1"/>
</dbReference>
<gene>
    <name evidence="3" type="ORF">QO010_001758</name>
</gene>
<name>A0ABU0IPQ6_9CAUL</name>
<evidence type="ECO:0000313" key="4">
    <source>
        <dbReference type="Proteomes" id="UP001228905"/>
    </source>
</evidence>
<comment type="similarity">
    <text evidence="1">Belongs to the RelE toxin family.</text>
</comment>
<dbReference type="InterPro" id="IPR051803">
    <property type="entry name" value="TA_system_RelE-like_toxin"/>
</dbReference>
<dbReference type="Pfam" id="PF05016">
    <property type="entry name" value="ParE_toxin"/>
    <property type="match status" value="1"/>
</dbReference>
<dbReference type="Proteomes" id="UP001228905">
    <property type="component" value="Unassembled WGS sequence"/>
</dbReference>
<dbReference type="InterPro" id="IPR007712">
    <property type="entry name" value="RelE/ParE_toxin"/>
</dbReference>
<proteinExistence type="inferred from homology"/>
<dbReference type="Gene3D" id="3.30.2310.20">
    <property type="entry name" value="RelE-like"/>
    <property type="match status" value="1"/>
</dbReference>
<evidence type="ECO:0000256" key="1">
    <source>
        <dbReference type="ARBA" id="ARBA00006226"/>
    </source>
</evidence>
<sequence>MAKTYKVVVRPSARRDLIRLYDFIADDSGPRRAGVYLERIQAAYMALNLFPERGSRRDDLEPGVRTIGFERRVVIAFRVLSDEVEILRVFYGGQDVDAQFAN</sequence>
<evidence type="ECO:0000313" key="3">
    <source>
        <dbReference type="EMBL" id="MDQ0463987.1"/>
    </source>
</evidence>
<comment type="caution">
    <text evidence="3">The sequence shown here is derived from an EMBL/GenBank/DDBJ whole genome shotgun (WGS) entry which is preliminary data.</text>
</comment>
<evidence type="ECO:0000256" key="2">
    <source>
        <dbReference type="ARBA" id="ARBA00022649"/>
    </source>
</evidence>
<keyword evidence="4" id="KW-1185">Reference proteome</keyword>
<keyword evidence="2" id="KW-1277">Toxin-antitoxin system</keyword>
<organism evidence="3 4">
    <name type="scientific">Caulobacter ginsengisoli</name>
    <dbReference type="NCBI Taxonomy" id="400775"/>
    <lineage>
        <taxon>Bacteria</taxon>
        <taxon>Pseudomonadati</taxon>
        <taxon>Pseudomonadota</taxon>
        <taxon>Alphaproteobacteria</taxon>
        <taxon>Caulobacterales</taxon>
        <taxon>Caulobacteraceae</taxon>
        <taxon>Caulobacter</taxon>
    </lineage>
</organism>
<protein>
    <submittedName>
        <fullName evidence="3">Toxin ParE1/3/4</fullName>
    </submittedName>
</protein>
<dbReference type="EMBL" id="JAUSVS010000002">
    <property type="protein sequence ID" value="MDQ0463987.1"/>
    <property type="molecule type" value="Genomic_DNA"/>
</dbReference>